<dbReference type="Proteomes" id="UP001314796">
    <property type="component" value="Unassembled WGS sequence"/>
</dbReference>
<organism evidence="1 2">
    <name type="scientific">Alkaliphilus hydrothermalis</name>
    <dbReference type="NCBI Taxonomy" id="1482730"/>
    <lineage>
        <taxon>Bacteria</taxon>
        <taxon>Bacillati</taxon>
        <taxon>Bacillota</taxon>
        <taxon>Clostridia</taxon>
        <taxon>Peptostreptococcales</taxon>
        <taxon>Natronincolaceae</taxon>
        <taxon>Alkaliphilus</taxon>
    </lineage>
</organism>
<evidence type="ECO:0000313" key="2">
    <source>
        <dbReference type="Proteomes" id="UP001314796"/>
    </source>
</evidence>
<comment type="caution">
    <text evidence="1">The sequence shown here is derived from an EMBL/GenBank/DDBJ whole genome shotgun (WGS) entry which is preliminary data.</text>
</comment>
<keyword evidence="2" id="KW-1185">Reference proteome</keyword>
<name>A0ABS2NND3_9FIRM</name>
<dbReference type="InterPro" id="IPR011990">
    <property type="entry name" value="TPR-like_helical_dom_sf"/>
</dbReference>
<protein>
    <submittedName>
        <fullName evidence="1">Uncharacterized protein (DUF2225 family)</fullName>
    </submittedName>
</protein>
<dbReference type="EMBL" id="JAFBEE010000004">
    <property type="protein sequence ID" value="MBM7614419.1"/>
    <property type="molecule type" value="Genomic_DNA"/>
</dbReference>
<dbReference type="RefSeq" id="WP_204400686.1">
    <property type="nucleotide sequence ID" value="NZ_JAFBEE010000004.1"/>
</dbReference>
<dbReference type="InterPro" id="IPR018708">
    <property type="entry name" value="DUF2225"/>
</dbReference>
<accession>A0ABS2NND3</accession>
<evidence type="ECO:0000313" key="1">
    <source>
        <dbReference type="EMBL" id="MBM7614419.1"/>
    </source>
</evidence>
<sequence length="227" mass="27008">MDTLLYDKTVNCPVCQRDFTSKKVRSRKLIIAEKQDDLNVVYKDINPLYYHVLVCPECGYTGTEVEFEDISPIHKKIFDDQIRYKWKQRNYGNPRTVEEAIETYKLALLMAQLFKKPKNYIGNICLKLAWIYREIKSNKEEEFLKYALVNLQESYQEERLESASINEITTAYIVAEINRRFGNYKEAIVWYAKVLDNPVIKNHRQLQLKTREQWRVAKGQYDEEKTA</sequence>
<dbReference type="Gene3D" id="1.25.40.10">
    <property type="entry name" value="Tetratricopeptide repeat domain"/>
    <property type="match status" value="1"/>
</dbReference>
<dbReference type="Pfam" id="PF09986">
    <property type="entry name" value="DUF2225"/>
    <property type="match status" value="1"/>
</dbReference>
<gene>
    <name evidence="1" type="ORF">JOC73_000930</name>
</gene>
<proteinExistence type="predicted"/>
<reference evidence="1 2" key="1">
    <citation type="submission" date="2021-01" db="EMBL/GenBank/DDBJ databases">
        <title>Genomic Encyclopedia of Type Strains, Phase IV (KMG-IV): sequencing the most valuable type-strain genomes for metagenomic binning, comparative biology and taxonomic classification.</title>
        <authorList>
            <person name="Goeker M."/>
        </authorList>
    </citation>
    <scope>NUCLEOTIDE SEQUENCE [LARGE SCALE GENOMIC DNA]</scope>
    <source>
        <strain evidence="1 2">DSM 25890</strain>
    </source>
</reference>